<keyword evidence="4 8" id="KW-0418">Kinase</keyword>
<dbReference type="GO" id="GO:0005829">
    <property type="term" value="C:cytosol"/>
    <property type="evidence" value="ECO:0007669"/>
    <property type="project" value="TreeGrafter"/>
</dbReference>
<comment type="subcellular location">
    <subcellularLocation>
        <location evidence="8">Cytoplasm</location>
    </subcellularLocation>
</comment>
<comment type="catalytic activity">
    <reaction evidence="7 8">
        <text>CMP + ATP = CDP + ADP</text>
        <dbReference type="Rhea" id="RHEA:11600"/>
        <dbReference type="ChEBI" id="CHEBI:30616"/>
        <dbReference type="ChEBI" id="CHEBI:58069"/>
        <dbReference type="ChEBI" id="CHEBI:60377"/>
        <dbReference type="ChEBI" id="CHEBI:456216"/>
        <dbReference type="EC" id="2.7.4.25"/>
    </reaction>
</comment>
<comment type="caution">
    <text evidence="10">The sequence shown here is derived from an EMBL/GenBank/DDBJ whole genome shotgun (WGS) entry which is preliminary data.</text>
</comment>
<dbReference type="InterPro" id="IPR003136">
    <property type="entry name" value="Cytidylate_kin"/>
</dbReference>
<dbReference type="GO" id="GO:0015949">
    <property type="term" value="P:nucleobase-containing small molecule interconversion"/>
    <property type="evidence" value="ECO:0007669"/>
    <property type="project" value="TreeGrafter"/>
</dbReference>
<evidence type="ECO:0000256" key="6">
    <source>
        <dbReference type="ARBA" id="ARBA00047615"/>
    </source>
</evidence>
<evidence type="ECO:0000256" key="5">
    <source>
        <dbReference type="ARBA" id="ARBA00022840"/>
    </source>
</evidence>
<dbReference type="PANTHER" id="PTHR21299">
    <property type="entry name" value="CYTIDYLATE KINASE/PANTOATE-BETA-ALANINE LIGASE"/>
    <property type="match status" value="1"/>
</dbReference>
<sequence>MEKITIAIDGYSSTGKSTIAKQLAKALGYVYVDTGAMYRAVTLFAMRNGFIDKHHKDVDALVNSLDKIILNFQYNDQLGFSEMYLNGENVEKEIRTMEVSQFVSPVAEIEAVRIKLVALQQKMGKAKGIVMDGRDIGTVVFPDAEVKIFMSASPEKRAYRRYKELLHKGEEVDYDEVLKNVQQRDAIDSSREFSPLRKAEDAIEFDNSDMGLKEQFERMYNFALRIIEKK</sequence>
<evidence type="ECO:0000313" key="11">
    <source>
        <dbReference type="Proteomes" id="UP000310314"/>
    </source>
</evidence>
<comment type="similarity">
    <text evidence="1 8">Belongs to the cytidylate kinase family. Type 1 subfamily.</text>
</comment>
<dbReference type="OrthoDB" id="9807434at2"/>
<dbReference type="GO" id="GO:0005524">
    <property type="term" value="F:ATP binding"/>
    <property type="evidence" value="ECO:0007669"/>
    <property type="project" value="UniProtKB-UniRule"/>
</dbReference>
<proteinExistence type="inferred from homology"/>
<dbReference type="Proteomes" id="UP000310314">
    <property type="component" value="Unassembled WGS sequence"/>
</dbReference>
<organism evidence="10 11">
    <name type="scientific">Maribacter algarum</name>
    <name type="common">ex Zhang et al. 2020</name>
    <dbReference type="NCBI Taxonomy" id="2578118"/>
    <lineage>
        <taxon>Bacteria</taxon>
        <taxon>Pseudomonadati</taxon>
        <taxon>Bacteroidota</taxon>
        <taxon>Flavobacteriia</taxon>
        <taxon>Flavobacteriales</taxon>
        <taxon>Flavobacteriaceae</taxon>
        <taxon>Maribacter</taxon>
    </lineage>
</organism>
<dbReference type="GO" id="GO:0036430">
    <property type="term" value="F:CMP kinase activity"/>
    <property type="evidence" value="ECO:0007669"/>
    <property type="project" value="RHEA"/>
</dbReference>
<dbReference type="EMBL" id="VATY01000003">
    <property type="protein sequence ID" value="TMM55892.1"/>
    <property type="molecule type" value="Genomic_DNA"/>
</dbReference>
<dbReference type="GO" id="GO:0006220">
    <property type="term" value="P:pyrimidine nucleotide metabolic process"/>
    <property type="evidence" value="ECO:0007669"/>
    <property type="project" value="UniProtKB-UniRule"/>
</dbReference>
<keyword evidence="8" id="KW-0963">Cytoplasm</keyword>
<accession>A0A5S3PN39</accession>
<dbReference type="SUPFAM" id="SSF52540">
    <property type="entry name" value="P-loop containing nucleoside triphosphate hydrolases"/>
    <property type="match status" value="1"/>
</dbReference>
<dbReference type="InterPro" id="IPR027417">
    <property type="entry name" value="P-loop_NTPase"/>
</dbReference>
<evidence type="ECO:0000256" key="4">
    <source>
        <dbReference type="ARBA" id="ARBA00022777"/>
    </source>
</evidence>
<protein>
    <recommendedName>
        <fullName evidence="8">Cytidylate kinase</fullName>
        <shortName evidence="8">CK</shortName>
        <ecNumber evidence="8">2.7.4.25</ecNumber>
    </recommendedName>
    <alternativeName>
        <fullName evidence="8">Cytidine monophosphate kinase</fullName>
        <shortName evidence="8">CMP kinase</shortName>
    </alternativeName>
</protein>
<reference evidence="10 11" key="1">
    <citation type="submission" date="2019-05" db="EMBL/GenBank/DDBJ databases">
        <authorList>
            <person name="Zhang J.-Y."/>
            <person name="Feg X."/>
            <person name="Du Z.-J."/>
        </authorList>
    </citation>
    <scope>NUCLEOTIDE SEQUENCE [LARGE SCALE GENOMIC DNA]</scope>
    <source>
        <strain evidence="10 11">RZ26</strain>
    </source>
</reference>
<keyword evidence="3 8" id="KW-0547">Nucleotide-binding</keyword>
<dbReference type="Gene3D" id="3.40.50.300">
    <property type="entry name" value="P-loop containing nucleotide triphosphate hydrolases"/>
    <property type="match status" value="1"/>
</dbReference>
<dbReference type="Pfam" id="PF02224">
    <property type="entry name" value="Cytidylate_kin"/>
    <property type="match status" value="1"/>
</dbReference>
<dbReference type="GO" id="GO:0036431">
    <property type="term" value="F:dCMP kinase activity"/>
    <property type="evidence" value="ECO:0007669"/>
    <property type="project" value="InterPro"/>
</dbReference>
<feature type="domain" description="Cytidylate kinase" evidence="9">
    <location>
        <begin position="6"/>
        <end position="221"/>
    </location>
</feature>
<evidence type="ECO:0000256" key="1">
    <source>
        <dbReference type="ARBA" id="ARBA00009427"/>
    </source>
</evidence>
<dbReference type="InterPro" id="IPR011994">
    <property type="entry name" value="Cytidylate_kinase_dom"/>
</dbReference>
<evidence type="ECO:0000259" key="9">
    <source>
        <dbReference type="Pfam" id="PF02224"/>
    </source>
</evidence>
<dbReference type="AlphaFoldDB" id="A0A5S3PN39"/>
<dbReference type="CDD" id="cd02020">
    <property type="entry name" value="CMPK"/>
    <property type="match status" value="1"/>
</dbReference>
<dbReference type="EC" id="2.7.4.25" evidence="8"/>
<evidence type="ECO:0000313" key="10">
    <source>
        <dbReference type="EMBL" id="TMM55892.1"/>
    </source>
</evidence>
<keyword evidence="11" id="KW-1185">Reference proteome</keyword>
<dbReference type="PANTHER" id="PTHR21299:SF2">
    <property type="entry name" value="CYTIDYLATE KINASE"/>
    <property type="match status" value="1"/>
</dbReference>
<dbReference type="NCBIfam" id="TIGR00017">
    <property type="entry name" value="cmk"/>
    <property type="match status" value="1"/>
</dbReference>
<feature type="binding site" evidence="8">
    <location>
        <begin position="10"/>
        <end position="18"/>
    </location>
    <ligand>
        <name>ATP</name>
        <dbReference type="ChEBI" id="CHEBI:30616"/>
    </ligand>
</feature>
<evidence type="ECO:0000256" key="3">
    <source>
        <dbReference type="ARBA" id="ARBA00022741"/>
    </source>
</evidence>
<evidence type="ECO:0000256" key="7">
    <source>
        <dbReference type="ARBA" id="ARBA00048478"/>
    </source>
</evidence>
<gene>
    <name evidence="8" type="primary">cmk</name>
    <name evidence="10" type="ORF">FEE95_14685</name>
</gene>
<evidence type="ECO:0000256" key="8">
    <source>
        <dbReference type="HAMAP-Rule" id="MF_00238"/>
    </source>
</evidence>
<name>A0A5S3PN39_9FLAO</name>
<evidence type="ECO:0000256" key="2">
    <source>
        <dbReference type="ARBA" id="ARBA00022679"/>
    </source>
</evidence>
<keyword evidence="2 8" id="KW-0808">Transferase</keyword>
<dbReference type="HAMAP" id="MF_00238">
    <property type="entry name" value="Cytidyl_kinase_type1"/>
    <property type="match status" value="1"/>
</dbReference>
<keyword evidence="5 8" id="KW-0067">ATP-binding</keyword>
<comment type="catalytic activity">
    <reaction evidence="6 8">
        <text>dCMP + ATP = dCDP + ADP</text>
        <dbReference type="Rhea" id="RHEA:25094"/>
        <dbReference type="ChEBI" id="CHEBI:30616"/>
        <dbReference type="ChEBI" id="CHEBI:57566"/>
        <dbReference type="ChEBI" id="CHEBI:58593"/>
        <dbReference type="ChEBI" id="CHEBI:456216"/>
        <dbReference type="EC" id="2.7.4.25"/>
    </reaction>
</comment>
<dbReference type="RefSeq" id="WP_138658761.1">
    <property type="nucleotide sequence ID" value="NZ_VATY01000003.1"/>
</dbReference>